<evidence type="ECO:0000256" key="1">
    <source>
        <dbReference type="ARBA" id="ARBA00004651"/>
    </source>
</evidence>
<keyword evidence="10" id="KW-1185">Reference proteome</keyword>
<evidence type="ECO:0000256" key="5">
    <source>
        <dbReference type="ARBA" id="ARBA00023136"/>
    </source>
</evidence>
<evidence type="ECO:0000256" key="6">
    <source>
        <dbReference type="SAM" id="MobiDB-lite"/>
    </source>
</evidence>
<dbReference type="GO" id="GO:0005886">
    <property type="term" value="C:plasma membrane"/>
    <property type="evidence" value="ECO:0007669"/>
    <property type="project" value="UniProtKB-SubCell"/>
</dbReference>
<name>A0A9X3FRB7_9LACT</name>
<keyword evidence="3 7" id="KW-0812">Transmembrane</keyword>
<feature type="compositionally biased region" description="Polar residues" evidence="6">
    <location>
        <begin position="1"/>
        <end position="11"/>
    </location>
</feature>
<feature type="domain" description="RDD" evidence="8">
    <location>
        <begin position="73"/>
        <end position="198"/>
    </location>
</feature>
<dbReference type="InterPro" id="IPR010432">
    <property type="entry name" value="RDD"/>
</dbReference>
<dbReference type="RefSeq" id="WP_268751539.1">
    <property type="nucleotide sequence ID" value="NZ_JAPRFQ010000001.1"/>
</dbReference>
<comment type="subcellular location">
    <subcellularLocation>
        <location evidence="1">Cell membrane</location>
        <topology evidence="1">Multi-pass membrane protein</topology>
    </subcellularLocation>
</comment>
<keyword evidence="2" id="KW-1003">Cell membrane</keyword>
<keyword evidence="4 7" id="KW-1133">Transmembrane helix</keyword>
<evidence type="ECO:0000256" key="4">
    <source>
        <dbReference type="ARBA" id="ARBA00022989"/>
    </source>
</evidence>
<feature type="transmembrane region" description="Helical" evidence="7">
    <location>
        <begin position="118"/>
        <end position="136"/>
    </location>
</feature>
<dbReference type="EMBL" id="JAPRFR010000001">
    <property type="protein sequence ID" value="MCZ0725215.1"/>
    <property type="molecule type" value="Genomic_DNA"/>
</dbReference>
<gene>
    <name evidence="9" type="ORF">OW157_01360</name>
</gene>
<comment type="caution">
    <text evidence="9">The sequence shown here is derived from an EMBL/GenBank/DDBJ whole genome shotgun (WGS) entry which is preliminary data.</text>
</comment>
<evidence type="ECO:0000256" key="2">
    <source>
        <dbReference type="ARBA" id="ARBA00022475"/>
    </source>
</evidence>
<sequence length="219" mass="25350">MDTKTTSQNHDNSNKDLPELNDKAYLGVLESEQDRQRYQRKKKSRRLSGHELWSKNRKNVRNNVVDGFSKYLYAGFWVRTVAFLIDMIMVWALQALLLGGANYFSPEPIASLSLPLNYVIKQAILIIYFTLTTYLLNGQSFGKLLLDIQVVHDKQERLSLGTCFIREGLGKLILSTIPILAITVIFSRKRENFIDYFTDTNVISLKQFRFLYEEIGLNQ</sequence>
<evidence type="ECO:0000313" key="10">
    <source>
        <dbReference type="Proteomes" id="UP001146670"/>
    </source>
</evidence>
<organism evidence="9 10">
    <name type="scientific">Aerococcus kribbianus</name>
    <dbReference type="NCBI Taxonomy" id="2999064"/>
    <lineage>
        <taxon>Bacteria</taxon>
        <taxon>Bacillati</taxon>
        <taxon>Bacillota</taxon>
        <taxon>Bacilli</taxon>
        <taxon>Lactobacillales</taxon>
        <taxon>Aerococcaceae</taxon>
        <taxon>Aerococcus</taxon>
    </lineage>
</organism>
<evidence type="ECO:0000313" key="9">
    <source>
        <dbReference type="EMBL" id="MCZ0725215.1"/>
    </source>
</evidence>
<evidence type="ECO:0000259" key="8">
    <source>
        <dbReference type="Pfam" id="PF06271"/>
    </source>
</evidence>
<protein>
    <submittedName>
        <fullName evidence="9">RDD family protein</fullName>
    </submittedName>
</protein>
<dbReference type="AlphaFoldDB" id="A0A9X3FRB7"/>
<feature type="compositionally biased region" description="Basic and acidic residues" evidence="6">
    <location>
        <begin position="12"/>
        <end position="21"/>
    </location>
</feature>
<proteinExistence type="predicted"/>
<dbReference type="InterPro" id="IPR051791">
    <property type="entry name" value="Pra-immunoreactive"/>
</dbReference>
<dbReference type="Pfam" id="PF06271">
    <property type="entry name" value="RDD"/>
    <property type="match status" value="1"/>
</dbReference>
<accession>A0A9X3FRB7</accession>
<dbReference type="Proteomes" id="UP001146670">
    <property type="component" value="Unassembled WGS sequence"/>
</dbReference>
<reference evidence="9" key="1">
    <citation type="submission" date="2022-12" db="EMBL/GenBank/DDBJ databases">
        <title>Description and comparative metabolic analysis of Aerococcus sp. nov., isolated from the feces of a pig.</title>
        <authorList>
            <person name="Chang Y.-H."/>
        </authorList>
    </citation>
    <scope>NUCLEOTIDE SEQUENCE</scope>
    <source>
        <strain evidence="9">YH-aer222</strain>
    </source>
</reference>
<evidence type="ECO:0000256" key="7">
    <source>
        <dbReference type="SAM" id="Phobius"/>
    </source>
</evidence>
<keyword evidence="5 7" id="KW-0472">Membrane</keyword>
<feature type="region of interest" description="Disordered" evidence="6">
    <location>
        <begin position="1"/>
        <end position="21"/>
    </location>
</feature>
<dbReference type="PANTHER" id="PTHR36115:SF9">
    <property type="entry name" value="LMO1584 PROTEIN"/>
    <property type="match status" value="1"/>
</dbReference>
<evidence type="ECO:0000256" key="3">
    <source>
        <dbReference type="ARBA" id="ARBA00022692"/>
    </source>
</evidence>
<dbReference type="PANTHER" id="PTHR36115">
    <property type="entry name" value="PROLINE-RICH ANTIGEN HOMOLOG-RELATED"/>
    <property type="match status" value="1"/>
</dbReference>
<feature type="transmembrane region" description="Helical" evidence="7">
    <location>
        <begin position="76"/>
        <end position="98"/>
    </location>
</feature>